<reference evidence="2 3" key="2">
    <citation type="submission" date="2018-12" db="EMBL/GenBank/DDBJ databases">
        <title>Genomic insights into the evolutionary origins and pathogenicity of five Vibrio parahaemolyticus strains isolated from the shrimp with acute hepatopancreatic necrosis disease (AHPND).</title>
        <authorList>
            <person name="Yang Q."/>
            <person name="Dong X."/>
            <person name="Xie G."/>
            <person name="Fu S."/>
            <person name="Zou P."/>
            <person name="Sun J."/>
            <person name="Wang Y."/>
            <person name="Huang J."/>
        </authorList>
    </citation>
    <scope>NUCLEOTIDE SEQUENCE [LARGE SCALE GENOMIC DNA]</scope>
    <source>
        <strain evidence="2 3">20160303005-1</strain>
    </source>
</reference>
<evidence type="ECO:0000313" key="3">
    <source>
        <dbReference type="Proteomes" id="UP000464718"/>
    </source>
</evidence>
<sequence>MNIFDKLVVSQGFGKLREITDEQSSCFHLIHDELERSSIILYRGTDKRSLLSKFEGFEEFSLTEEAEKLFYFGEKAKYASEVGLKFSHCLGTVELQELVELTGFTSTVFERSKNGYESFDLGNQEFSDFFSDKDKAIGHIRDSFESLTHEQKLAVRNMLISFLHTHCENMYKNESMLLSTSKNYPIASEHAGINGVVCVYWIPEHLKKFSINSNSDVQYGQLLEGTLIPCIDTPLHIEEYETSVLGALLPKYLLGYYDKSRKHFVVNHHLFKSGVDRSLQNLVVNGCDLDQSDFDTRVSAETTFARSIEVSTDKIQSELVQR</sequence>
<evidence type="ECO:0000313" key="1">
    <source>
        <dbReference type="EMBL" id="HAS6680292.1"/>
    </source>
</evidence>
<reference evidence="1" key="1">
    <citation type="journal article" date="2018" name="Genome Biol.">
        <title>SKESA: strategic k-mer extension for scrupulous assemblies.</title>
        <authorList>
            <person name="Souvorov A."/>
            <person name="Agarwala R."/>
            <person name="Lipman D.J."/>
        </authorList>
    </citation>
    <scope>NUCLEOTIDE SEQUENCE</scope>
    <source>
        <strain evidence="1">1930</strain>
    </source>
</reference>
<dbReference type="AlphaFoldDB" id="A0A7Z2MST4"/>
<reference evidence="1" key="3">
    <citation type="submission" date="2019-12" db="EMBL/GenBank/DDBJ databases">
        <authorList>
            <consortium name="NCBI Pathogen Detection Project"/>
        </authorList>
    </citation>
    <scope>NUCLEOTIDE SEQUENCE</scope>
    <source>
        <strain evidence="1">1930</strain>
    </source>
</reference>
<dbReference type="Proteomes" id="UP000856022">
    <property type="component" value="Unassembled WGS sequence"/>
</dbReference>
<protein>
    <submittedName>
        <fullName evidence="1">Uncharacterized protein</fullName>
    </submittedName>
</protein>
<dbReference type="Proteomes" id="UP000464718">
    <property type="component" value="Chromosome i"/>
</dbReference>
<name>A0A7Z2MST4_VIBPH</name>
<organism evidence="1">
    <name type="scientific">Vibrio parahaemolyticus</name>
    <dbReference type="NCBI Taxonomy" id="670"/>
    <lineage>
        <taxon>Bacteria</taxon>
        <taxon>Pseudomonadati</taxon>
        <taxon>Pseudomonadota</taxon>
        <taxon>Gammaproteobacteria</taxon>
        <taxon>Vibrionales</taxon>
        <taxon>Vibrionaceae</taxon>
        <taxon>Vibrio</taxon>
    </lineage>
</organism>
<accession>A0A7Z2MST4</accession>
<evidence type="ECO:0000313" key="2">
    <source>
        <dbReference type="EMBL" id="QHH09739.1"/>
    </source>
</evidence>
<dbReference type="EMBL" id="DACQKT010000037">
    <property type="protein sequence ID" value="HAS6680292.1"/>
    <property type="molecule type" value="Genomic_DNA"/>
</dbReference>
<dbReference type="RefSeq" id="WP_025787421.1">
    <property type="nucleotide sequence ID" value="NZ_CP034298.1"/>
</dbReference>
<gene>
    <name evidence="2" type="ORF">EHC69_10340</name>
    <name evidence="1" type="ORF">I7278_26350</name>
</gene>
<proteinExistence type="predicted"/>
<dbReference type="EMBL" id="CP034298">
    <property type="protein sequence ID" value="QHH09739.1"/>
    <property type="molecule type" value="Genomic_DNA"/>
</dbReference>